<dbReference type="InterPro" id="IPR039425">
    <property type="entry name" value="RNA_pol_sigma-70-like"/>
</dbReference>
<accession>A0ABT5BJS5</accession>
<organism evidence="7 8">
    <name type="scientific">Nannocystis radixulma</name>
    <dbReference type="NCBI Taxonomy" id="2995305"/>
    <lineage>
        <taxon>Bacteria</taxon>
        <taxon>Pseudomonadati</taxon>
        <taxon>Myxococcota</taxon>
        <taxon>Polyangia</taxon>
        <taxon>Nannocystales</taxon>
        <taxon>Nannocystaceae</taxon>
        <taxon>Nannocystis</taxon>
    </lineage>
</organism>
<dbReference type="InterPro" id="IPR036388">
    <property type="entry name" value="WH-like_DNA-bd_sf"/>
</dbReference>
<dbReference type="PANTHER" id="PTHR43133:SF25">
    <property type="entry name" value="RNA POLYMERASE SIGMA FACTOR RFAY-RELATED"/>
    <property type="match status" value="1"/>
</dbReference>
<feature type="domain" description="RNA polymerase sigma-70 region 2" evidence="5">
    <location>
        <begin position="23"/>
        <end position="89"/>
    </location>
</feature>
<dbReference type="Pfam" id="PF08281">
    <property type="entry name" value="Sigma70_r4_2"/>
    <property type="match status" value="1"/>
</dbReference>
<keyword evidence="8" id="KW-1185">Reference proteome</keyword>
<feature type="domain" description="RNA polymerase sigma factor 70 region 4 type 2" evidence="6">
    <location>
        <begin position="118"/>
        <end position="168"/>
    </location>
</feature>
<dbReference type="EMBL" id="JAQNDN010000024">
    <property type="protein sequence ID" value="MDC0674409.1"/>
    <property type="molecule type" value="Genomic_DNA"/>
</dbReference>
<keyword evidence="4" id="KW-0804">Transcription</keyword>
<comment type="caution">
    <text evidence="7">The sequence shown here is derived from an EMBL/GenBank/DDBJ whole genome shotgun (WGS) entry which is preliminary data.</text>
</comment>
<dbReference type="InterPro" id="IPR007627">
    <property type="entry name" value="RNA_pol_sigma70_r2"/>
</dbReference>
<keyword evidence="3" id="KW-0731">Sigma factor</keyword>
<reference evidence="7 8" key="1">
    <citation type="submission" date="2022-11" db="EMBL/GenBank/DDBJ databases">
        <title>Minimal conservation of predation-associated metabolite biosynthetic gene clusters underscores biosynthetic potential of Myxococcota including descriptions for ten novel species: Archangium lansinium sp. nov., Myxococcus landrumus sp. nov., Nannocystis bai.</title>
        <authorList>
            <person name="Ahearne A."/>
            <person name="Stevens C."/>
            <person name="Dowd S."/>
        </authorList>
    </citation>
    <scope>NUCLEOTIDE SEQUENCE [LARGE SCALE GENOMIC DNA]</scope>
    <source>
        <strain evidence="7 8">NCELM</strain>
    </source>
</reference>
<dbReference type="InterPro" id="IPR013324">
    <property type="entry name" value="RNA_pol_sigma_r3/r4-like"/>
</dbReference>
<dbReference type="Proteomes" id="UP001217838">
    <property type="component" value="Unassembled WGS sequence"/>
</dbReference>
<evidence type="ECO:0000313" key="8">
    <source>
        <dbReference type="Proteomes" id="UP001217838"/>
    </source>
</evidence>
<dbReference type="Gene3D" id="1.10.10.10">
    <property type="entry name" value="Winged helix-like DNA-binding domain superfamily/Winged helix DNA-binding domain"/>
    <property type="match status" value="1"/>
</dbReference>
<dbReference type="NCBIfam" id="TIGR02937">
    <property type="entry name" value="sigma70-ECF"/>
    <property type="match status" value="1"/>
</dbReference>
<dbReference type="SUPFAM" id="SSF88946">
    <property type="entry name" value="Sigma2 domain of RNA polymerase sigma factors"/>
    <property type="match status" value="1"/>
</dbReference>
<dbReference type="InterPro" id="IPR013249">
    <property type="entry name" value="RNA_pol_sigma70_r4_t2"/>
</dbReference>
<dbReference type="RefSeq" id="WP_272008623.1">
    <property type="nucleotide sequence ID" value="NZ_JAQNDN010000024.1"/>
</dbReference>
<keyword evidence="2" id="KW-0805">Transcription regulation</keyword>
<dbReference type="InterPro" id="IPR013325">
    <property type="entry name" value="RNA_pol_sigma_r2"/>
</dbReference>
<name>A0ABT5BJS5_9BACT</name>
<dbReference type="Pfam" id="PF04542">
    <property type="entry name" value="Sigma70_r2"/>
    <property type="match status" value="1"/>
</dbReference>
<evidence type="ECO:0000256" key="4">
    <source>
        <dbReference type="ARBA" id="ARBA00023163"/>
    </source>
</evidence>
<gene>
    <name evidence="7" type="ORF">POL58_42060</name>
</gene>
<evidence type="ECO:0000259" key="5">
    <source>
        <dbReference type="Pfam" id="PF04542"/>
    </source>
</evidence>
<evidence type="ECO:0000256" key="3">
    <source>
        <dbReference type="ARBA" id="ARBA00023082"/>
    </source>
</evidence>
<proteinExistence type="inferred from homology"/>
<dbReference type="SUPFAM" id="SSF88659">
    <property type="entry name" value="Sigma3 and sigma4 domains of RNA polymerase sigma factors"/>
    <property type="match status" value="1"/>
</dbReference>
<dbReference type="InterPro" id="IPR014284">
    <property type="entry name" value="RNA_pol_sigma-70_dom"/>
</dbReference>
<dbReference type="Gene3D" id="1.10.1740.10">
    <property type="match status" value="1"/>
</dbReference>
<sequence>MDDPDRLLLDAWRAGQRKAGQELVSRHYAAVYRFFFGKVADSVCEDLSQQTFEVVCRRPAAYRGDGSFRAYLFGVARFVLIAWARRQRRFEPAEDSLAADGDGSLPGLLADRELVRIVATALRGLALDDQLLIELKDWEHLTQAELAALFEVPQPTLARRLQRARARLRAAVEQLVDDPALRDRTLRGLDSCMESIRLEVDRRFGRGPRGQDPS</sequence>
<evidence type="ECO:0000259" key="6">
    <source>
        <dbReference type="Pfam" id="PF08281"/>
    </source>
</evidence>
<dbReference type="PANTHER" id="PTHR43133">
    <property type="entry name" value="RNA POLYMERASE ECF-TYPE SIGMA FACTO"/>
    <property type="match status" value="1"/>
</dbReference>
<evidence type="ECO:0000256" key="1">
    <source>
        <dbReference type="ARBA" id="ARBA00010641"/>
    </source>
</evidence>
<comment type="similarity">
    <text evidence="1">Belongs to the sigma-70 factor family. ECF subfamily.</text>
</comment>
<evidence type="ECO:0000313" key="7">
    <source>
        <dbReference type="EMBL" id="MDC0674409.1"/>
    </source>
</evidence>
<evidence type="ECO:0000256" key="2">
    <source>
        <dbReference type="ARBA" id="ARBA00023015"/>
    </source>
</evidence>
<protein>
    <submittedName>
        <fullName evidence="7">Sigma-70 family RNA polymerase sigma factor</fullName>
    </submittedName>
</protein>